<dbReference type="Pfam" id="PF04765">
    <property type="entry name" value="TOD1_MUCI70"/>
    <property type="match status" value="1"/>
</dbReference>
<keyword evidence="2" id="KW-0808">Transferase</keyword>
<protein>
    <submittedName>
        <fullName evidence="2">Putative glycosyltransferase</fullName>
    </submittedName>
</protein>
<feature type="domain" description="TOD1/MUCI70 glycosyltransferase-like" evidence="1">
    <location>
        <begin position="44"/>
        <end position="194"/>
    </location>
</feature>
<organism evidence="2">
    <name type="scientific">Escherichia coli</name>
    <dbReference type="NCBI Taxonomy" id="562"/>
    <lineage>
        <taxon>Bacteria</taxon>
        <taxon>Pseudomonadati</taxon>
        <taxon>Pseudomonadota</taxon>
        <taxon>Gammaproteobacteria</taxon>
        <taxon>Enterobacterales</taxon>
        <taxon>Enterobacteriaceae</taxon>
        <taxon>Escherichia</taxon>
    </lineage>
</organism>
<dbReference type="PATRIC" id="fig|562.6966.peg.3151"/>
<dbReference type="EMBL" id="AB812052">
    <property type="protein sequence ID" value="BAQ01585.1"/>
    <property type="molecule type" value="Genomic_DNA"/>
</dbReference>
<sequence length="263" mass="31523">MPNLVIYTAVTGHYDELGNVYEEPSVDYICFTDYNFTGTVPKPWKQIKLPPSNFSDKDLARYCKLNPHVLLPQYQHSLWIDGNIRIKGKIRNFIIDILSKHRIAAYEHWWRDKTEQEFHECARSGFDPAWKLYKQIERYKHEGYTSSDFFENNILMRNHMESDIIKMHEIWWGEYISGGKRDQYSFTYAAYKSDVNIYSLGVHDARVIKQYFDYVTHSKKRPLKQYIWIIINRIYISLTRWSVNEPSRTNKLVLNNERDSNEK</sequence>
<reference evidence="2" key="1">
    <citation type="journal article" date="2014" name="DNA Res.">
        <title>A complete view of the genetic diversity of the Escherichia coli O-antigen biosynthesis gene cluster.</title>
        <authorList>
            <person name="Iguchi A."/>
            <person name="Iyoda S."/>
            <person name="Kikuchi T."/>
            <person name="Ogura Y."/>
            <person name="Katsura K."/>
            <person name="Ohnishi M."/>
            <person name="Hayashi T."/>
            <person name="Thomson N.R."/>
        </authorList>
    </citation>
    <scope>NUCLEOTIDE SEQUENCE</scope>
    <source>
        <strain evidence="2">35w</strain>
    </source>
</reference>
<accession>A0A061LHI2</accession>
<proteinExistence type="predicted"/>
<dbReference type="GO" id="GO:0016740">
    <property type="term" value="F:transferase activity"/>
    <property type="evidence" value="ECO:0007669"/>
    <property type="project" value="UniProtKB-KW"/>
</dbReference>
<dbReference type="RefSeq" id="WP_021516242.1">
    <property type="nucleotide sequence ID" value="NZ_BFPK01000040.1"/>
</dbReference>
<name>A0A061LHI2_ECOLX</name>
<evidence type="ECO:0000313" key="2">
    <source>
        <dbReference type="EMBL" id="BAQ01585.1"/>
    </source>
</evidence>
<evidence type="ECO:0000259" key="1">
    <source>
        <dbReference type="Pfam" id="PF04765"/>
    </source>
</evidence>
<dbReference type="AlphaFoldDB" id="A0A061LHI2"/>
<dbReference type="InterPro" id="IPR048354">
    <property type="entry name" value="TOD1_MUCI70_glycTrfase_dom"/>
</dbReference>